<reference evidence="1" key="2">
    <citation type="submission" date="2025-09" db="UniProtKB">
        <authorList>
            <consortium name="EnsemblPlants"/>
        </authorList>
    </citation>
    <scope>IDENTIFICATION</scope>
</reference>
<sequence>MMAGTTAFLLLVSVVLTACTPHVGAGHGFSVEFIHRDDARSPYHDPALTAHERVLAAVRRSTARAAVIARSCVGSDADADAPAPSGDGVVTGVVSRPFEYLMAVNVGTPSTRMLAIADTGSDLVWLNCTDDLDLSPSRANAKNVPPPVLFYPANSTTFALVGCESGACRALQDASCTPANNCRYIYSYGDGSRTSGLLSTETFTFDEGRSDDATLRVAKINFGCSTQNVGTFPADGLVGLGGGALSLVTQLGNDTSLGRRFSYCLVPYSVNASSALNFGARAAVTDPGAATTPLVQSEVEAYYTVQLESVKVGNSSFEPHRSGAIVDSGTTLTYLDRGVLDPLVEELTRQIKLPRAESPEKLLPLCFDVSGARDGQVEETVPDVTLQLGGGAAVTLKPENTFVVVQEGTMCLALVAVSEQQPVSIIGNIAQQNMHVGYDLDKRTVTFAPADCATSYPATPRTSV</sequence>
<evidence type="ECO:0000313" key="2">
    <source>
        <dbReference type="Proteomes" id="UP001732700"/>
    </source>
</evidence>
<evidence type="ECO:0000313" key="1">
    <source>
        <dbReference type="EnsemblPlants" id="AVESA.00010b.r2.3AG0416110.1.CDS.1"/>
    </source>
</evidence>
<dbReference type="Proteomes" id="UP001732700">
    <property type="component" value="Chromosome 3A"/>
</dbReference>
<dbReference type="EnsemblPlants" id="AVESA.00010b.r2.3AG0416110.1">
    <property type="protein sequence ID" value="AVESA.00010b.r2.3AG0416110.1.CDS.1"/>
    <property type="gene ID" value="AVESA.00010b.r2.3AG0416110"/>
</dbReference>
<proteinExistence type="predicted"/>
<name>A0ACD5VG29_AVESA</name>
<protein>
    <submittedName>
        <fullName evidence="1">Uncharacterized protein</fullName>
    </submittedName>
</protein>
<keyword evidence="2" id="KW-1185">Reference proteome</keyword>
<reference evidence="1" key="1">
    <citation type="submission" date="2021-05" db="EMBL/GenBank/DDBJ databases">
        <authorList>
            <person name="Scholz U."/>
            <person name="Mascher M."/>
            <person name="Fiebig A."/>
        </authorList>
    </citation>
    <scope>NUCLEOTIDE SEQUENCE [LARGE SCALE GENOMIC DNA]</scope>
</reference>
<accession>A0ACD5VG29</accession>
<organism evidence="1 2">
    <name type="scientific">Avena sativa</name>
    <name type="common">Oat</name>
    <dbReference type="NCBI Taxonomy" id="4498"/>
    <lineage>
        <taxon>Eukaryota</taxon>
        <taxon>Viridiplantae</taxon>
        <taxon>Streptophyta</taxon>
        <taxon>Embryophyta</taxon>
        <taxon>Tracheophyta</taxon>
        <taxon>Spermatophyta</taxon>
        <taxon>Magnoliopsida</taxon>
        <taxon>Liliopsida</taxon>
        <taxon>Poales</taxon>
        <taxon>Poaceae</taxon>
        <taxon>BOP clade</taxon>
        <taxon>Pooideae</taxon>
        <taxon>Poodae</taxon>
        <taxon>Poeae</taxon>
        <taxon>Poeae Chloroplast Group 1 (Aveneae type)</taxon>
        <taxon>Aveninae</taxon>
        <taxon>Avena</taxon>
    </lineage>
</organism>